<sequence>MQRITQLTDTDWQPLPRPAGPPRPVVVTRVADPEPARLDGDAIARRVARAGGPEVVRRTAATAEVRFWHHAPEATAVALAASGWWRPQAPDRCDLTRVGATGWWTGTFRVPADWQATYRFVEHRGAAPPPWWERGLRDPGAPTVADRHNPARHAAARGEDCAVVRVPGVARRPWLAAFATEGAPARELRTRAREPRVRWWAAESDEPLPLLVVLDGEAHTERLATHRVLAGAVAAGQLPPLAAVFVDSGPRRPEVLGVPGGRARWIGERLVPRLRRDGLDGRRLAADPARTVVTGSSFGGLTALFTVARTPEVVGAALAQSTSLWRYPERALLAPLVAADRKHPLRLRLQSGRYEGALPELADDLAVRLRERGVDTTATVVSGGHDWAWWVPLAVEGAAELLND</sequence>
<dbReference type="Pfam" id="PF00756">
    <property type="entry name" value="Esterase"/>
    <property type="match status" value="1"/>
</dbReference>
<dbReference type="InterPro" id="IPR050583">
    <property type="entry name" value="Mycobacterial_A85_antigen"/>
</dbReference>
<feature type="compositionally biased region" description="Polar residues" evidence="1">
    <location>
        <begin position="1"/>
        <end position="11"/>
    </location>
</feature>
<name>A0A5N6A933_9ACTN</name>
<dbReference type="GO" id="GO:0005975">
    <property type="term" value="P:carbohydrate metabolic process"/>
    <property type="evidence" value="ECO:0007669"/>
    <property type="project" value="UniProtKB-ARBA"/>
</dbReference>
<comment type="caution">
    <text evidence="2">The sequence shown here is derived from an EMBL/GenBank/DDBJ whole genome shotgun (WGS) entry which is preliminary data.</text>
</comment>
<evidence type="ECO:0000313" key="2">
    <source>
        <dbReference type="EMBL" id="KAB8164270.1"/>
    </source>
</evidence>
<dbReference type="SUPFAM" id="SSF53474">
    <property type="entry name" value="alpha/beta-Hydrolases"/>
    <property type="match status" value="1"/>
</dbReference>
<dbReference type="Proteomes" id="UP000314251">
    <property type="component" value="Unassembled WGS sequence"/>
</dbReference>
<dbReference type="SUPFAM" id="SSF81296">
    <property type="entry name" value="E set domains"/>
    <property type="match status" value="1"/>
</dbReference>
<dbReference type="InterPro" id="IPR013783">
    <property type="entry name" value="Ig-like_fold"/>
</dbReference>
<protein>
    <submittedName>
        <fullName evidence="2">DUF3327 domain-containing protein</fullName>
    </submittedName>
</protein>
<dbReference type="InterPro" id="IPR014756">
    <property type="entry name" value="Ig_E-set"/>
</dbReference>
<dbReference type="PANTHER" id="PTHR48098">
    <property type="entry name" value="ENTEROCHELIN ESTERASE-RELATED"/>
    <property type="match status" value="1"/>
</dbReference>
<evidence type="ECO:0000313" key="3">
    <source>
        <dbReference type="Proteomes" id="UP000314251"/>
    </source>
</evidence>
<dbReference type="OrthoDB" id="9775130at2"/>
<feature type="region of interest" description="Disordered" evidence="1">
    <location>
        <begin position="1"/>
        <end position="23"/>
    </location>
</feature>
<dbReference type="PANTHER" id="PTHR48098:SF3">
    <property type="entry name" value="IRON(III) ENTEROBACTIN ESTERASE"/>
    <property type="match status" value="1"/>
</dbReference>
<organism evidence="2 3">
    <name type="scientific">Streptomyces mimosae</name>
    <dbReference type="NCBI Taxonomy" id="2586635"/>
    <lineage>
        <taxon>Bacteria</taxon>
        <taxon>Bacillati</taxon>
        <taxon>Actinomycetota</taxon>
        <taxon>Actinomycetes</taxon>
        <taxon>Kitasatosporales</taxon>
        <taxon>Streptomycetaceae</taxon>
        <taxon>Streptomyces</taxon>
    </lineage>
</organism>
<dbReference type="InterPro" id="IPR000801">
    <property type="entry name" value="Esterase-like"/>
</dbReference>
<dbReference type="InterPro" id="IPR029058">
    <property type="entry name" value="AB_hydrolase_fold"/>
</dbReference>
<keyword evidence="3" id="KW-1185">Reference proteome</keyword>
<dbReference type="Gene3D" id="3.40.50.1820">
    <property type="entry name" value="alpha/beta hydrolase"/>
    <property type="match status" value="1"/>
</dbReference>
<reference evidence="2" key="1">
    <citation type="submission" date="2019-10" db="EMBL/GenBank/DDBJ databases">
        <title>Nonomuraea sp. nov., isolated from Phyllanthus amarus.</title>
        <authorList>
            <person name="Klykleung N."/>
            <person name="Tanasupawat S."/>
        </authorList>
    </citation>
    <scope>NUCLEOTIDE SEQUENCE [LARGE SCALE GENOMIC DNA]</scope>
    <source>
        <strain evidence="2">3MP-10</strain>
    </source>
</reference>
<dbReference type="EMBL" id="VDLY02000010">
    <property type="protein sequence ID" value="KAB8164270.1"/>
    <property type="molecule type" value="Genomic_DNA"/>
</dbReference>
<dbReference type="Gene3D" id="2.60.40.10">
    <property type="entry name" value="Immunoglobulins"/>
    <property type="match status" value="1"/>
</dbReference>
<gene>
    <name evidence="2" type="ORF">FH607_016675</name>
</gene>
<evidence type="ECO:0000256" key="1">
    <source>
        <dbReference type="SAM" id="MobiDB-lite"/>
    </source>
</evidence>
<proteinExistence type="predicted"/>
<dbReference type="RefSeq" id="WP_139669279.1">
    <property type="nucleotide sequence ID" value="NZ_VDLY02000010.1"/>
</dbReference>
<accession>A0A5N6A933</accession>
<dbReference type="AlphaFoldDB" id="A0A5N6A933"/>